<feature type="domain" description="ABC transmembrane type-1" evidence="8">
    <location>
        <begin position="91"/>
        <end position="307"/>
    </location>
</feature>
<dbReference type="Gene3D" id="1.10.3720.10">
    <property type="entry name" value="MetI-like"/>
    <property type="match status" value="1"/>
</dbReference>
<evidence type="ECO:0000259" key="8">
    <source>
        <dbReference type="PROSITE" id="PS50928"/>
    </source>
</evidence>
<sequence length="320" mass="35910">MSATVTAGTPGHAASDRAATPPSLLVRILSYRTVYLWLAPTFLLLFIFNYYPAFSALYHSLFQWNGANIKLFVGVSNFVELWHDPLWWESFWHLMILTIALVLINLTFPLGAAAMIFHLWNMRMAYFYRVLLVVPMVVPGLVVLMIWKFIYSPNIGLLNQTLELVGLEMLTRPWLGDFKLALYAIIFVGFPWVAGIGTLIYLAGFQAIPGELMDSAVIDGASTWQRLMFVELPMVMSQIKLVVILTIITAFQNFTIVLVMTGGGPGTETLVPGLHLYRTAMAYNRMGYACAIGTVLFALTLVLTYLNHRYLRSSVEFSGT</sequence>
<evidence type="ECO:0000256" key="2">
    <source>
        <dbReference type="ARBA" id="ARBA00022448"/>
    </source>
</evidence>
<evidence type="ECO:0000313" key="9">
    <source>
        <dbReference type="EMBL" id="MYD90413.1"/>
    </source>
</evidence>
<evidence type="ECO:0000256" key="5">
    <source>
        <dbReference type="ARBA" id="ARBA00022989"/>
    </source>
</evidence>
<comment type="caution">
    <text evidence="9">The sequence shown here is derived from an EMBL/GenBank/DDBJ whole genome shotgun (WGS) entry which is preliminary data.</text>
</comment>
<feature type="transmembrane region" description="Helical" evidence="7">
    <location>
        <begin position="91"/>
        <end position="119"/>
    </location>
</feature>
<dbReference type="GO" id="GO:0005886">
    <property type="term" value="C:plasma membrane"/>
    <property type="evidence" value="ECO:0007669"/>
    <property type="project" value="UniProtKB-SubCell"/>
</dbReference>
<proteinExistence type="inferred from homology"/>
<comment type="similarity">
    <text evidence="7">Belongs to the binding-protein-dependent transport system permease family.</text>
</comment>
<dbReference type="Pfam" id="PF00528">
    <property type="entry name" value="BPD_transp_1"/>
    <property type="match status" value="1"/>
</dbReference>
<feature type="transmembrane region" description="Helical" evidence="7">
    <location>
        <begin position="34"/>
        <end position="51"/>
    </location>
</feature>
<dbReference type="PANTHER" id="PTHR30193:SF37">
    <property type="entry name" value="INNER MEMBRANE ABC TRANSPORTER PERMEASE PROTEIN YCJO"/>
    <property type="match status" value="1"/>
</dbReference>
<protein>
    <submittedName>
        <fullName evidence="9">Sugar ABC transporter permease</fullName>
    </submittedName>
</protein>
<name>A0A6B1DUQ0_9CHLR</name>
<evidence type="ECO:0000256" key="6">
    <source>
        <dbReference type="ARBA" id="ARBA00023136"/>
    </source>
</evidence>
<dbReference type="GO" id="GO:0055085">
    <property type="term" value="P:transmembrane transport"/>
    <property type="evidence" value="ECO:0007669"/>
    <property type="project" value="InterPro"/>
</dbReference>
<keyword evidence="2 7" id="KW-0813">Transport</keyword>
<organism evidence="9">
    <name type="scientific">Caldilineaceae bacterium SB0662_bin_9</name>
    <dbReference type="NCBI Taxonomy" id="2605258"/>
    <lineage>
        <taxon>Bacteria</taxon>
        <taxon>Bacillati</taxon>
        <taxon>Chloroflexota</taxon>
        <taxon>Caldilineae</taxon>
        <taxon>Caldilineales</taxon>
        <taxon>Caldilineaceae</taxon>
    </lineage>
</organism>
<dbReference type="EMBL" id="VXPY01000061">
    <property type="protein sequence ID" value="MYD90413.1"/>
    <property type="molecule type" value="Genomic_DNA"/>
</dbReference>
<evidence type="ECO:0000256" key="7">
    <source>
        <dbReference type="RuleBase" id="RU363032"/>
    </source>
</evidence>
<feature type="transmembrane region" description="Helical" evidence="7">
    <location>
        <begin position="126"/>
        <end position="150"/>
    </location>
</feature>
<dbReference type="InterPro" id="IPR035906">
    <property type="entry name" value="MetI-like_sf"/>
</dbReference>
<keyword evidence="5 7" id="KW-1133">Transmembrane helix</keyword>
<feature type="transmembrane region" description="Helical" evidence="7">
    <location>
        <begin position="241"/>
        <end position="266"/>
    </location>
</feature>
<reference evidence="9" key="1">
    <citation type="submission" date="2019-09" db="EMBL/GenBank/DDBJ databases">
        <title>Characterisation of the sponge microbiome using genome-centric metagenomics.</title>
        <authorList>
            <person name="Engelberts J.P."/>
            <person name="Robbins S.J."/>
            <person name="De Goeij J.M."/>
            <person name="Aranda M."/>
            <person name="Bell S.C."/>
            <person name="Webster N.S."/>
        </authorList>
    </citation>
    <scope>NUCLEOTIDE SEQUENCE</scope>
    <source>
        <strain evidence="9">SB0662_bin_9</strain>
    </source>
</reference>
<keyword evidence="6 7" id="KW-0472">Membrane</keyword>
<gene>
    <name evidence="9" type="ORF">F4Y08_08795</name>
</gene>
<accession>A0A6B1DUQ0</accession>
<dbReference type="PANTHER" id="PTHR30193">
    <property type="entry name" value="ABC TRANSPORTER PERMEASE PROTEIN"/>
    <property type="match status" value="1"/>
</dbReference>
<keyword evidence="3" id="KW-1003">Cell membrane</keyword>
<dbReference type="InterPro" id="IPR051393">
    <property type="entry name" value="ABC_transporter_permease"/>
</dbReference>
<dbReference type="AlphaFoldDB" id="A0A6B1DUQ0"/>
<keyword evidence="4 7" id="KW-0812">Transmembrane</keyword>
<dbReference type="SUPFAM" id="SSF161098">
    <property type="entry name" value="MetI-like"/>
    <property type="match status" value="1"/>
</dbReference>
<dbReference type="CDD" id="cd06261">
    <property type="entry name" value="TM_PBP2"/>
    <property type="match status" value="1"/>
</dbReference>
<dbReference type="PROSITE" id="PS50928">
    <property type="entry name" value="ABC_TM1"/>
    <property type="match status" value="1"/>
</dbReference>
<feature type="transmembrane region" description="Helical" evidence="7">
    <location>
        <begin position="286"/>
        <end position="306"/>
    </location>
</feature>
<evidence type="ECO:0000256" key="3">
    <source>
        <dbReference type="ARBA" id="ARBA00022475"/>
    </source>
</evidence>
<evidence type="ECO:0000256" key="4">
    <source>
        <dbReference type="ARBA" id="ARBA00022692"/>
    </source>
</evidence>
<dbReference type="InterPro" id="IPR000515">
    <property type="entry name" value="MetI-like"/>
</dbReference>
<comment type="subcellular location">
    <subcellularLocation>
        <location evidence="1 7">Cell membrane</location>
        <topology evidence="1 7">Multi-pass membrane protein</topology>
    </subcellularLocation>
</comment>
<evidence type="ECO:0000256" key="1">
    <source>
        <dbReference type="ARBA" id="ARBA00004651"/>
    </source>
</evidence>
<feature type="transmembrane region" description="Helical" evidence="7">
    <location>
        <begin position="180"/>
        <end position="203"/>
    </location>
</feature>